<dbReference type="Proteomes" id="UP000242188">
    <property type="component" value="Unassembled WGS sequence"/>
</dbReference>
<protein>
    <submittedName>
        <fullName evidence="1">Uncharacterized protein</fullName>
    </submittedName>
</protein>
<organism evidence="1 2">
    <name type="scientific">Mizuhopecten yessoensis</name>
    <name type="common">Japanese scallop</name>
    <name type="synonym">Patinopecten yessoensis</name>
    <dbReference type="NCBI Taxonomy" id="6573"/>
    <lineage>
        <taxon>Eukaryota</taxon>
        <taxon>Metazoa</taxon>
        <taxon>Spiralia</taxon>
        <taxon>Lophotrochozoa</taxon>
        <taxon>Mollusca</taxon>
        <taxon>Bivalvia</taxon>
        <taxon>Autobranchia</taxon>
        <taxon>Pteriomorphia</taxon>
        <taxon>Pectinida</taxon>
        <taxon>Pectinoidea</taxon>
        <taxon>Pectinidae</taxon>
        <taxon>Mizuhopecten</taxon>
    </lineage>
</organism>
<dbReference type="EMBL" id="NEDP02004049">
    <property type="protein sequence ID" value="OWF47024.1"/>
    <property type="molecule type" value="Genomic_DNA"/>
</dbReference>
<accession>A0A210QE69</accession>
<dbReference type="AlphaFoldDB" id="A0A210QE69"/>
<proteinExistence type="predicted"/>
<reference evidence="1 2" key="1">
    <citation type="journal article" date="2017" name="Nat. Ecol. Evol.">
        <title>Scallop genome provides insights into evolution of bilaterian karyotype and development.</title>
        <authorList>
            <person name="Wang S."/>
            <person name="Zhang J."/>
            <person name="Jiao W."/>
            <person name="Li J."/>
            <person name="Xun X."/>
            <person name="Sun Y."/>
            <person name="Guo X."/>
            <person name="Huan P."/>
            <person name="Dong B."/>
            <person name="Zhang L."/>
            <person name="Hu X."/>
            <person name="Sun X."/>
            <person name="Wang J."/>
            <person name="Zhao C."/>
            <person name="Wang Y."/>
            <person name="Wang D."/>
            <person name="Huang X."/>
            <person name="Wang R."/>
            <person name="Lv J."/>
            <person name="Li Y."/>
            <person name="Zhang Z."/>
            <person name="Liu B."/>
            <person name="Lu W."/>
            <person name="Hui Y."/>
            <person name="Liang J."/>
            <person name="Zhou Z."/>
            <person name="Hou R."/>
            <person name="Li X."/>
            <person name="Liu Y."/>
            <person name="Li H."/>
            <person name="Ning X."/>
            <person name="Lin Y."/>
            <person name="Zhao L."/>
            <person name="Xing Q."/>
            <person name="Dou J."/>
            <person name="Li Y."/>
            <person name="Mao J."/>
            <person name="Guo H."/>
            <person name="Dou H."/>
            <person name="Li T."/>
            <person name="Mu C."/>
            <person name="Jiang W."/>
            <person name="Fu Q."/>
            <person name="Fu X."/>
            <person name="Miao Y."/>
            <person name="Liu J."/>
            <person name="Yu Q."/>
            <person name="Li R."/>
            <person name="Liao H."/>
            <person name="Li X."/>
            <person name="Kong Y."/>
            <person name="Jiang Z."/>
            <person name="Chourrout D."/>
            <person name="Li R."/>
            <person name="Bao Z."/>
        </authorList>
    </citation>
    <scope>NUCLEOTIDE SEQUENCE [LARGE SCALE GENOMIC DNA]</scope>
    <source>
        <strain evidence="1 2">PY_sf001</strain>
    </source>
</reference>
<keyword evidence="2" id="KW-1185">Reference proteome</keyword>
<evidence type="ECO:0000313" key="2">
    <source>
        <dbReference type="Proteomes" id="UP000242188"/>
    </source>
</evidence>
<gene>
    <name evidence="1" type="ORF">KP79_PYT01363</name>
</gene>
<sequence>MGEFHITHKYILNNDVRYMYSGYPIAMKYRGSGDYPNFDMLRISRENSDLKKNILKSSDFKTDCRYLVPKAPALRNYSRHAVNGVVTRLMKPTIARVGVSDENIDLLRCKVDVVEEDKSDKYLSYRRLPKTQVDNIVDRLFGRNTQMSAMKRREKFDLTRDGKMTLFREASIPLPMVQA</sequence>
<evidence type="ECO:0000313" key="1">
    <source>
        <dbReference type="EMBL" id="OWF47024.1"/>
    </source>
</evidence>
<name>A0A210QE69_MIZYE</name>
<comment type="caution">
    <text evidence="1">The sequence shown here is derived from an EMBL/GenBank/DDBJ whole genome shotgun (WGS) entry which is preliminary data.</text>
</comment>
<dbReference type="OrthoDB" id="6086655at2759"/>